<dbReference type="SUPFAM" id="SSF56784">
    <property type="entry name" value="HAD-like"/>
    <property type="match status" value="1"/>
</dbReference>
<reference evidence="1 2" key="1">
    <citation type="submission" date="2023-08" db="EMBL/GenBank/DDBJ databases">
        <title>Functional and genomic diversity of the sorghum phyllosphere microbiome.</title>
        <authorList>
            <person name="Shade A."/>
        </authorList>
    </citation>
    <scope>NUCLEOTIDE SEQUENCE [LARGE SCALE GENOMIC DNA]</scope>
    <source>
        <strain evidence="1 2">SORGH_AS_0919</strain>
    </source>
</reference>
<comment type="caution">
    <text evidence="1">The sequence shown here is derived from an EMBL/GenBank/DDBJ whole genome shotgun (WGS) entry which is preliminary data.</text>
</comment>
<dbReference type="NCBIfam" id="TIGR01509">
    <property type="entry name" value="HAD-SF-IA-v3"/>
    <property type="match status" value="1"/>
</dbReference>
<keyword evidence="1" id="KW-0378">Hydrolase</keyword>
<keyword evidence="2" id="KW-1185">Reference proteome</keyword>
<name>A0ABU1HZ24_9MICO</name>
<gene>
    <name evidence="1" type="ORF">QE367_001104</name>
</gene>
<sequence>MTAITPSAVLFDCDGVLVDSLEAAATAWDAWATRYAPGFDFRTQIEHGVRAADTVATLVAAGLRDEAVAALDEAEVASAALTEPIPGSVALTSRIPSGMWAVVTSATRELARRRLAAARHPVPSALVAAEDVGRGKPDPEPYLAGAALLGVDIARCVVFEDAEAGVRSARAAGAGWVVGVGDHLGTVVVDARIDDLRSAEWRDGSLHLRG</sequence>
<dbReference type="GO" id="GO:0050084">
    <property type="term" value="F:mannitol-1-phosphatase activity"/>
    <property type="evidence" value="ECO:0007669"/>
    <property type="project" value="UniProtKB-EC"/>
</dbReference>
<dbReference type="Gene3D" id="3.40.50.1000">
    <property type="entry name" value="HAD superfamily/HAD-like"/>
    <property type="match status" value="1"/>
</dbReference>
<dbReference type="PANTHER" id="PTHR43481">
    <property type="entry name" value="FRUCTOSE-1-PHOSPHATE PHOSPHATASE"/>
    <property type="match status" value="1"/>
</dbReference>
<dbReference type="GO" id="GO:0050286">
    <property type="term" value="F:sorbitol-6-phosphatase activity"/>
    <property type="evidence" value="ECO:0007669"/>
    <property type="project" value="UniProtKB-EC"/>
</dbReference>
<evidence type="ECO:0000313" key="1">
    <source>
        <dbReference type="EMBL" id="MDR6166900.1"/>
    </source>
</evidence>
<dbReference type="EC" id="3.1.3.22" evidence="1"/>
<dbReference type="GO" id="GO:0050308">
    <property type="term" value="F:sugar-phosphatase activity"/>
    <property type="evidence" value="ECO:0007669"/>
    <property type="project" value="UniProtKB-EC"/>
</dbReference>
<dbReference type="InterPro" id="IPR036412">
    <property type="entry name" value="HAD-like_sf"/>
</dbReference>
<dbReference type="RefSeq" id="WP_309665315.1">
    <property type="nucleotide sequence ID" value="NZ_JAVIZA010000001.1"/>
</dbReference>
<dbReference type="PANTHER" id="PTHR43481:SF4">
    <property type="entry name" value="GLYCEROL-1-PHOSPHATE PHOSPHOHYDROLASE 1-RELATED"/>
    <property type="match status" value="1"/>
</dbReference>
<dbReference type="EC" id="3.1.3.23" evidence="1"/>
<proteinExistence type="predicted"/>
<dbReference type="Proteomes" id="UP001260188">
    <property type="component" value="Unassembled WGS sequence"/>
</dbReference>
<dbReference type="Pfam" id="PF00702">
    <property type="entry name" value="Hydrolase"/>
    <property type="match status" value="1"/>
</dbReference>
<dbReference type="SFLD" id="SFLDS00003">
    <property type="entry name" value="Haloacid_Dehalogenase"/>
    <property type="match status" value="1"/>
</dbReference>
<dbReference type="EC" id="3.1.3.50" evidence="1"/>
<dbReference type="InterPro" id="IPR006439">
    <property type="entry name" value="HAD-SF_hydro_IA"/>
</dbReference>
<dbReference type="SFLD" id="SFLDG01129">
    <property type="entry name" value="C1.5:_HAD__Beta-PGM__Phosphata"/>
    <property type="match status" value="1"/>
</dbReference>
<dbReference type="EMBL" id="JAVIZA010000001">
    <property type="protein sequence ID" value="MDR6166900.1"/>
    <property type="molecule type" value="Genomic_DNA"/>
</dbReference>
<dbReference type="InterPro" id="IPR051806">
    <property type="entry name" value="HAD-like_SPP"/>
</dbReference>
<dbReference type="InterPro" id="IPR023198">
    <property type="entry name" value="PGP-like_dom2"/>
</dbReference>
<evidence type="ECO:0000313" key="2">
    <source>
        <dbReference type="Proteomes" id="UP001260188"/>
    </source>
</evidence>
<dbReference type="Gene3D" id="1.10.150.240">
    <property type="entry name" value="Putative phosphatase, domain 2"/>
    <property type="match status" value="1"/>
</dbReference>
<protein>
    <submittedName>
        <fullName evidence="1">Sugar-phosphatase</fullName>
        <ecNumber evidence="1">3.1.3.22</ecNumber>
        <ecNumber evidence="1">3.1.3.23</ecNumber>
        <ecNumber evidence="1">3.1.3.50</ecNumber>
    </submittedName>
</protein>
<organism evidence="1 2">
    <name type="scientific">Microbacterium paludicola</name>
    <dbReference type="NCBI Taxonomy" id="300019"/>
    <lineage>
        <taxon>Bacteria</taxon>
        <taxon>Bacillati</taxon>
        <taxon>Actinomycetota</taxon>
        <taxon>Actinomycetes</taxon>
        <taxon>Micrococcales</taxon>
        <taxon>Microbacteriaceae</taxon>
        <taxon>Microbacterium</taxon>
    </lineage>
</organism>
<accession>A0ABU1HZ24</accession>
<dbReference type="InterPro" id="IPR023214">
    <property type="entry name" value="HAD_sf"/>
</dbReference>